<dbReference type="OrthoDB" id="2756395at2759"/>
<organism evidence="1 2">
    <name type="scientific">Phanerochaete sordida</name>
    <dbReference type="NCBI Taxonomy" id="48140"/>
    <lineage>
        <taxon>Eukaryota</taxon>
        <taxon>Fungi</taxon>
        <taxon>Dikarya</taxon>
        <taxon>Basidiomycota</taxon>
        <taxon>Agaricomycotina</taxon>
        <taxon>Agaricomycetes</taxon>
        <taxon>Polyporales</taxon>
        <taxon>Phanerochaetaceae</taxon>
        <taxon>Phanerochaete</taxon>
    </lineage>
</organism>
<gene>
    <name evidence="1" type="ORF">PsYK624_095710</name>
</gene>
<comment type="caution">
    <text evidence="1">The sequence shown here is derived from an EMBL/GenBank/DDBJ whole genome shotgun (WGS) entry which is preliminary data.</text>
</comment>
<accession>A0A9P3GCW3</accession>
<dbReference type="AlphaFoldDB" id="A0A9P3GCW3"/>
<evidence type="ECO:0000313" key="2">
    <source>
        <dbReference type="Proteomes" id="UP000703269"/>
    </source>
</evidence>
<reference evidence="1 2" key="1">
    <citation type="submission" date="2021-08" db="EMBL/GenBank/DDBJ databases">
        <title>Draft Genome Sequence of Phanerochaete sordida strain YK-624.</title>
        <authorList>
            <person name="Mori T."/>
            <person name="Dohra H."/>
            <person name="Suzuki T."/>
            <person name="Kawagishi H."/>
            <person name="Hirai H."/>
        </authorList>
    </citation>
    <scope>NUCLEOTIDE SEQUENCE [LARGE SCALE GENOMIC DNA]</scope>
    <source>
        <strain evidence="1 2">YK-624</strain>
    </source>
</reference>
<sequence length="115" mass="12987">MFDWFRSPQTIDRVYARSLGALGCGYPVWLPEPHDSGETHIGDVGFMLDGRLIRLFNIDTAVKEKKVLFWKPPFAHIEPLPEGSFIINRRPNLLPSGTYCSHGVYQTRLQAAADA</sequence>
<dbReference type="Proteomes" id="UP000703269">
    <property type="component" value="Unassembled WGS sequence"/>
</dbReference>
<proteinExistence type="predicted"/>
<keyword evidence="2" id="KW-1185">Reference proteome</keyword>
<evidence type="ECO:0000313" key="1">
    <source>
        <dbReference type="EMBL" id="GJE93412.1"/>
    </source>
</evidence>
<dbReference type="EMBL" id="BPQB01000032">
    <property type="protein sequence ID" value="GJE93412.1"/>
    <property type="molecule type" value="Genomic_DNA"/>
</dbReference>
<protein>
    <submittedName>
        <fullName evidence="1">Uncharacterized protein</fullName>
    </submittedName>
</protein>
<name>A0A9P3GCW3_9APHY</name>